<feature type="binding site" evidence="2">
    <location>
        <position position="367"/>
    </location>
    <ligand>
        <name>Mg(2+)</name>
        <dbReference type="ChEBI" id="CHEBI:18420"/>
        <label>1</label>
    </ligand>
</feature>
<dbReference type="InterPro" id="IPR036705">
    <property type="entry name" value="Ribosyl_crysJ1_sf"/>
</dbReference>
<sequence>MAVGTFERDCDVIVKTIYRRNGIRTIRSFVNSVDRVQGFMVCVLGQADQGVGPSWSDLLWAEQLYSSSMSIYRMATQMSPANEVSARAVAAVVGSLVADSAAQGLHWVYDLEKLDAAVGGEDPEFHSPSACPFYTTDTGTNTAYGDQAFVVLESLAECKGLDVNDLKQRFYKFFGPGTAFDTGDQKSRPIKGPWRNGSIKAFLASMEAKKEDTGSDTDTQADGAAKVAPLVALYAGQPDMLAKVEAAVRVTQKHPVALSAALANARILEAFILHGKSEGVMEALMEELGKKEGQGITGQDETVLKQVGEVQEQKPLGKPHREVVNKVFGSSCALPKQFQAALHCVVTNTDYTSAVRATILAGGDNASRACFIGACFGALGGLDGIPTEWKEKCTRYQAVLSLAQTLAAVRES</sequence>
<proteinExistence type="inferred from homology"/>
<evidence type="ECO:0000256" key="1">
    <source>
        <dbReference type="ARBA" id="ARBA00010702"/>
    </source>
</evidence>
<dbReference type="AlphaFoldDB" id="C3Y2Y6"/>
<keyword evidence="2" id="KW-0460">Magnesium</keyword>
<dbReference type="STRING" id="7739.C3Y2Y6"/>
<dbReference type="PANTHER" id="PTHR16222:SF17">
    <property type="entry name" value="SELENOPROTEIN J"/>
    <property type="match status" value="1"/>
</dbReference>
<accession>C3Y2Y6</accession>
<organism>
    <name type="scientific">Branchiostoma floridae</name>
    <name type="common">Florida lancelet</name>
    <name type="synonym">Amphioxus</name>
    <dbReference type="NCBI Taxonomy" id="7739"/>
    <lineage>
        <taxon>Eukaryota</taxon>
        <taxon>Metazoa</taxon>
        <taxon>Chordata</taxon>
        <taxon>Cephalochordata</taxon>
        <taxon>Leptocardii</taxon>
        <taxon>Amphioxiformes</taxon>
        <taxon>Branchiostomatidae</taxon>
        <taxon>Branchiostoma</taxon>
    </lineage>
</organism>
<protein>
    <submittedName>
        <fullName evidence="3">Uncharacterized protein</fullName>
    </submittedName>
</protein>
<dbReference type="Pfam" id="PF03747">
    <property type="entry name" value="ADP_ribosyl_GH"/>
    <property type="match status" value="1"/>
</dbReference>
<feature type="binding site" evidence="2">
    <location>
        <position position="364"/>
    </location>
    <ligand>
        <name>Mg(2+)</name>
        <dbReference type="ChEBI" id="CHEBI:18420"/>
        <label>1</label>
    </ligand>
</feature>
<evidence type="ECO:0000313" key="3">
    <source>
        <dbReference type="EMBL" id="EEN65398.1"/>
    </source>
</evidence>
<dbReference type="EMBL" id="GG666482">
    <property type="protein sequence ID" value="EEN65398.1"/>
    <property type="molecule type" value="Genomic_DNA"/>
</dbReference>
<comment type="similarity">
    <text evidence="1">Belongs to the ADP-ribosylglycohydrolase family.</text>
</comment>
<feature type="binding site" evidence="2">
    <location>
        <position position="142"/>
    </location>
    <ligand>
        <name>Mg(2+)</name>
        <dbReference type="ChEBI" id="CHEBI:18420"/>
        <label>1</label>
    </ligand>
</feature>
<keyword evidence="2" id="KW-0479">Metal-binding</keyword>
<dbReference type="InParanoid" id="C3Y2Y6"/>
<dbReference type="eggNOG" id="ENOG502QUJI">
    <property type="taxonomic scope" value="Eukaryota"/>
</dbReference>
<reference evidence="3" key="1">
    <citation type="journal article" date="2008" name="Nature">
        <title>The amphioxus genome and the evolution of the chordate karyotype.</title>
        <authorList>
            <consortium name="US DOE Joint Genome Institute (JGI-PGF)"/>
            <person name="Putnam N.H."/>
            <person name="Butts T."/>
            <person name="Ferrier D.E.K."/>
            <person name="Furlong R.F."/>
            <person name="Hellsten U."/>
            <person name="Kawashima T."/>
            <person name="Robinson-Rechavi M."/>
            <person name="Shoguchi E."/>
            <person name="Terry A."/>
            <person name="Yu J.-K."/>
            <person name="Benito-Gutierrez E.L."/>
            <person name="Dubchak I."/>
            <person name="Garcia-Fernandez J."/>
            <person name="Gibson-Brown J.J."/>
            <person name="Grigoriev I.V."/>
            <person name="Horton A.C."/>
            <person name="de Jong P.J."/>
            <person name="Jurka J."/>
            <person name="Kapitonov V.V."/>
            <person name="Kohara Y."/>
            <person name="Kuroki Y."/>
            <person name="Lindquist E."/>
            <person name="Lucas S."/>
            <person name="Osoegawa K."/>
            <person name="Pennacchio L.A."/>
            <person name="Salamov A.A."/>
            <person name="Satou Y."/>
            <person name="Sauka-Spengler T."/>
            <person name="Schmutz J."/>
            <person name="Shin-I T."/>
            <person name="Toyoda A."/>
            <person name="Bronner-Fraser M."/>
            <person name="Fujiyama A."/>
            <person name="Holland L.Z."/>
            <person name="Holland P.W.H."/>
            <person name="Satoh N."/>
            <person name="Rokhsar D.S."/>
        </authorList>
    </citation>
    <scope>NUCLEOTIDE SEQUENCE [LARGE SCALE GENOMIC DNA]</scope>
    <source>
        <strain evidence="3">S238N-H82</strain>
        <tissue evidence="3">Testes</tissue>
    </source>
</reference>
<dbReference type="InterPro" id="IPR005502">
    <property type="entry name" value="Ribosyl_crysJ1"/>
</dbReference>
<gene>
    <name evidence="3" type="ORF">BRAFLDRAFT_124613</name>
</gene>
<dbReference type="Gene3D" id="1.10.4080.10">
    <property type="entry name" value="ADP-ribosylation/Crystallin J1"/>
    <property type="match status" value="1"/>
</dbReference>
<dbReference type="PANTHER" id="PTHR16222">
    <property type="entry name" value="ADP-RIBOSYLGLYCOHYDROLASE"/>
    <property type="match status" value="1"/>
</dbReference>
<dbReference type="SUPFAM" id="SSF101478">
    <property type="entry name" value="ADP-ribosylglycohydrolase"/>
    <property type="match status" value="1"/>
</dbReference>
<evidence type="ECO:0000256" key="2">
    <source>
        <dbReference type="PIRSR" id="PIRSR605502-1"/>
    </source>
</evidence>
<comment type="cofactor">
    <cofactor evidence="2">
        <name>Mg(2+)</name>
        <dbReference type="ChEBI" id="CHEBI:18420"/>
    </cofactor>
    <text evidence="2">Binds 2 magnesium ions per subunit.</text>
</comment>
<dbReference type="InterPro" id="IPR050792">
    <property type="entry name" value="ADP-ribosylglycohydrolase"/>
</dbReference>
<name>C3Y2Y6_BRAFL</name>
<dbReference type="GO" id="GO:0046872">
    <property type="term" value="F:metal ion binding"/>
    <property type="evidence" value="ECO:0007669"/>
    <property type="project" value="UniProtKB-KW"/>
</dbReference>